<dbReference type="Gene3D" id="1.10.443.10">
    <property type="entry name" value="Intergrase catalytic core"/>
    <property type="match status" value="1"/>
</dbReference>
<gene>
    <name evidence="4" type="ORF">SAMN04488038_101286</name>
</gene>
<dbReference type="Pfam" id="PF00589">
    <property type="entry name" value="Phage_integrase"/>
    <property type="match status" value="1"/>
</dbReference>
<evidence type="ECO:0000259" key="3">
    <source>
        <dbReference type="PROSITE" id="PS51898"/>
    </source>
</evidence>
<dbReference type="AlphaFoldDB" id="A0A1H9A6J5"/>
<protein>
    <submittedName>
        <fullName evidence="4">Phage integrase family protein</fullName>
    </submittedName>
</protein>
<dbReference type="PROSITE" id="PS51898">
    <property type="entry name" value="TYR_RECOMBINASE"/>
    <property type="match status" value="1"/>
</dbReference>
<dbReference type="SUPFAM" id="SSF47823">
    <property type="entry name" value="lambda integrase-like, N-terminal domain"/>
    <property type="match status" value="1"/>
</dbReference>
<evidence type="ECO:0000313" key="5">
    <source>
        <dbReference type="Proteomes" id="UP000199233"/>
    </source>
</evidence>
<dbReference type="InterPro" id="IPR010998">
    <property type="entry name" value="Integrase_recombinase_N"/>
</dbReference>
<dbReference type="InterPro" id="IPR002104">
    <property type="entry name" value="Integrase_catalytic"/>
</dbReference>
<dbReference type="SUPFAM" id="SSF56349">
    <property type="entry name" value="DNA breaking-rejoining enzymes"/>
    <property type="match status" value="1"/>
</dbReference>
<dbReference type="EMBL" id="FOFS01000001">
    <property type="protein sequence ID" value="SEP72103.1"/>
    <property type="molecule type" value="Genomic_DNA"/>
</dbReference>
<evidence type="ECO:0000313" key="4">
    <source>
        <dbReference type="EMBL" id="SEP72103.1"/>
    </source>
</evidence>
<name>A0A1H9A6J5_9GAMM</name>
<keyword evidence="2" id="KW-0233">DNA recombination</keyword>
<dbReference type="Proteomes" id="UP000199233">
    <property type="component" value="Unassembled WGS sequence"/>
</dbReference>
<feature type="domain" description="Tyr recombinase" evidence="3">
    <location>
        <begin position="181"/>
        <end position="370"/>
    </location>
</feature>
<sequence length="384" mass="40975">MNNIETPAGETLLAAVQSASALLPQKQPAAARLEDLEAGAETAFQAFRLAATPTSTWQTYARGLRYVCGWAQARFGEPLPVPTPPAVATQFVVDHFGLPVRDKAGRLTLTPVLPAALDQALVDSGFKSRLGPLKMSTIDHRLAILSWAHHEKNLVSPTEDPAVRRLLADCRKLALELGQAPKPKAAAPQDALDAMLATCDESLEGLRDRAVLLFGWSSGGRRRSEIANALVEDLEWLDERTAVFSMRQSKTGDTGPKPVVEDAAAALRAWLDRAGIRTGPLFRRLYRGGATLGGGLTPHSIGQIVKSRAELAGLVGDFAGHSLRRGFVTEAGANQLPLADTMAMTGHRTVKSVVRYGDAGALARSPAARLLAAGRKRRSPPDVG</sequence>
<evidence type="ECO:0000256" key="1">
    <source>
        <dbReference type="ARBA" id="ARBA00023125"/>
    </source>
</evidence>
<dbReference type="OrthoDB" id="5914130at2"/>
<organism evidence="4 5">
    <name type="scientific">Solimonas aquatica</name>
    <dbReference type="NCBI Taxonomy" id="489703"/>
    <lineage>
        <taxon>Bacteria</taxon>
        <taxon>Pseudomonadati</taxon>
        <taxon>Pseudomonadota</taxon>
        <taxon>Gammaproteobacteria</taxon>
        <taxon>Nevskiales</taxon>
        <taxon>Nevskiaceae</taxon>
        <taxon>Solimonas</taxon>
    </lineage>
</organism>
<dbReference type="GO" id="GO:0003677">
    <property type="term" value="F:DNA binding"/>
    <property type="evidence" value="ECO:0007669"/>
    <property type="project" value="UniProtKB-KW"/>
</dbReference>
<keyword evidence="1" id="KW-0238">DNA-binding</keyword>
<dbReference type="InterPro" id="IPR013762">
    <property type="entry name" value="Integrase-like_cat_sf"/>
</dbReference>
<dbReference type="STRING" id="489703.SAMN04488038_101286"/>
<dbReference type="GO" id="GO:0006310">
    <property type="term" value="P:DNA recombination"/>
    <property type="evidence" value="ECO:0007669"/>
    <property type="project" value="UniProtKB-KW"/>
</dbReference>
<dbReference type="CDD" id="cd00799">
    <property type="entry name" value="INT_Cre_C"/>
    <property type="match status" value="1"/>
</dbReference>
<dbReference type="GO" id="GO:0015074">
    <property type="term" value="P:DNA integration"/>
    <property type="evidence" value="ECO:0007669"/>
    <property type="project" value="InterPro"/>
</dbReference>
<reference evidence="4 5" key="1">
    <citation type="submission" date="2016-10" db="EMBL/GenBank/DDBJ databases">
        <authorList>
            <person name="de Groot N.N."/>
        </authorList>
    </citation>
    <scope>NUCLEOTIDE SEQUENCE [LARGE SCALE GENOMIC DNA]</scope>
    <source>
        <strain evidence="4 5">DSM 25927</strain>
    </source>
</reference>
<dbReference type="RefSeq" id="WP_093280993.1">
    <property type="nucleotide sequence ID" value="NZ_FOFS01000001.1"/>
</dbReference>
<dbReference type="Gene3D" id="1.10.150.130">
    <property type="match status" value="1"/>
</dbReference>
<keyword evidence="5" id="KW-1185">Reference proteome</keyword>
<evidence type="ECO:0000256" key="2">
    <source>
        <dbReference type="ARBA" id="ARBA00023172"/>
    </source>
</evidence>
<proteinExistence type="predicted"/>
<dbReference type="InterPro" id="IPR011010">
    <property type="entry name" value="DNA_brk_join_enz"/>
</dbReference>
<accession>A0A1H9A6J5</accession>